<organism evidence="2 3">
    <name type="scientific">Chaetoceros tenuissimus</name>
    <dbReference type="NCBI Taxonomy" id="426638"/>
    <lineage>
        <taxon>Eukaryota</taxon>
        <taxon>Sar</taxon>
        <taxon>Stramenopiles</taxon>
        <taxon>Ochrophyta</taxon>
        <taxon>Bacillariophyta</taxon>
        <taxon>Coscinodiscophyceae</taxon>
        <taxon>Chaetocerotophycidae</taxon>
        <taxon>Chaetocerotales</taxon>
        <taxon>Chaetocerotaceae</taxon>
        <taxon>Chaetoceros</taxon>
    </lineage>
</organism>
<dbReference type="EMBL" id="BLLK01000022">
    <property type="protein sequence ID" value="GFH46524.1"/>
    <property type="molecule type" value="Genomic_DNA"/>
</dbReference>
<dbReference type="AlphaFoldDB" id="A0AAD3CIZ2"/>
<gene>
    <name evidence="2" type="ORF">CTEN210_02998</name>
</gene>
<protein>
    <submittedName>
        <fullName evidence="2">Uncharacterized protein</fullName>
    </submittedName>
</protein>
<dbReference type="Proteomes" id="UP001054902">
    <property type="component" value="Unassembled WGS sequence"/>
</dbReference>
<sequence length="147" mass="17549">MGIFLKSVPVRSRKEIRARRYKDEEYTVADFVAELVEEAEVHKTEIKKRSYQLGEQVIKTFYEVQEGLNRKQSLREEREKIHSQHEVLKSRGKRRYFTKVQLGPKSSTRSIKSYEDTPDTSDEVSEKAYYIHYSLLDEKLHLWCFRG</sequence>
<evidence type="ECO:0000256" key="1">
    <source>
        <dbReference type="SAM" id="MobiDB-lite"/>
    </source>
</evidence>
<feature type="region of interest" description="Disordered" evidence="1">
    <location>
        <begin position="101"/>
        <end position="120"/>
    </location>
</feature>
<comment type="caution">
    <text evidence="2">The sequence shown here is derived from an EMBL/GenBank/DDBJ whole genome shotgun (WGS) entry which is preliminary data.</text>
</comment>
<evidence type="ECO:0000313" key="3">
    <source>
        <dbReference type="Proteomes" id="UP001054902"/>
    </source>
</evidence>
<accession>A0AAD3CIZ2</accession>
<name>A0AAD3CIZ2_9STRA</name>
<evidence type="ECO:0000313" key="2">
    <source>
        <dbReference type="EMBL" id="GFH46524.1"/>
    </source>
</evidence>
<proteinExistence type="predicted"/>
<keyword evidence="3" id="KW-1185">Reference proteome</keyword>
<reference evidence="2 3" key="1">
    <citation type="journal article" date="2021" name="Sci. Rep.">
        <title>The genome of the diatom Chaetoceros tenuissimus carries an ancient integrated fragment of an extant virus.</title>
        <authorList>
            <person name="Hongo Y."/>
            <person name="Kimura K."/>
            <person name="Takaki Y."/>
            <person name="Yoshida Y."/>
            <person name="Baba S."/>
            <person name="Kobayashi G."/>
            <person name="Nagasaki K."/>
            <person name="Hano T."/>
            <person name="Tomaru Y."/>
        </authorList>
    </citation>
    <scope>NUCLEOTIDE SEQUENCE [LARGE SCALE GENOMIC DNA]</scope>
    <source>
        <strain evidence="2 3">NIES-3715</strain>
    </source>
</reference>